<dbReference type="Proteomes" id="UP001139516">
    <property type="component" value="Unassembled WGS sequence"/>
</dbReference>
<evidence type="ECO:0000259" key="2">
    <source>
        <dbReference type="Pfam" id="PF06812"/>
    </source>
</evidence>
<name>A0A9X1Y8Q7_9PROT</name>
<keyword evidence="4" id="KW-1185">Reference proteome</keyword>
<proteinExistence type="predicted"/>
<feature type="compositionally biased region" description="Low complexity" evidence="1">
    <location>
        <begin position="276"/>
        <end position="299"/>
    </location>
</feature>
<evidence type="ECO:0000313" key="4">
    <source>
        <dbReference type="Proteomes" id="UP001139516"/>
    </source>
</evidence>
<gene>
    <name evidence="3" type="primary">tssA</name>
    <name evidence="3" type="ORF">M0638_12175</name>
</gene>
<dbReference type="InterPro" id="IPR010657">
    <property type="entry name" value="ImpA_N"/>
</dbReference>
<feature type="region of interest" description="Disordered" evidence="1">
    <location>
        <begin position="274"/>
        <end position="299"/>
    </location>
</feature>
<organism evidence="3 4">
    <name type="scientific">Roseomonas acroporae</name>
    <dbReference type="NCBI Taxonomy" id="2937791"/>
    <lineage>
        <taxon>Bacteria</taxon>
        <taxon>Pseudomonadati</taxon>
        <taxon>Pseudomonadota</taxon>
        <taxon>Alphaproteobacteria</taxon>
        <taxon>Acetobacterales</taxon>
        <taxon>Roseomonadaceae</taxon>
        <taxon>Roseomonas</taxon>
    </lineage>
</organism>
<dbReference type="NCBIfam" id="TIGR03363">
    <property type="entry name" value="VI_chp_8"/>
    <property type="match status" value="1"/>
</dbReference>
<dbReference type="EMBL" id="JALPRX010000050">
    <property type="protein sequence ID" value="MCK8785140.1"/>
    <property type="molecule type" value="Genomic_DNA"/>
</dbReference>
<dbReference type="PANTHER" id="PTHR37951:SF1">
    <property type="entry name" value="TYPE VI SECRETION SYSTEM COMPONENT TSSA1"/>
    <property type="match status" value="1"/>
</dbReference>
<reference evidence="3" key="1">
    <citation type="submission" date="2022-04" db="EMBL/GenBank/DDBJ databases">
        <title>Roseomonas acroporae sp. nov., isolated from coral Acropora digitifera.</title>
        <authorList>
            <person name="Sun H."/>
        </authorList>
    </citation>
    <scope>NUCLEOTIDE SEQUENCE</scope>
    <source>
        <strain evidence="3">NAR14</strain>
    </source>
</reference>
<accession>A0A9X1Y8Q7</accession>
<evidence type="ECO:0000256" key="1">
    <source>
        <dbReference type="SAM" id="MobiDB-lite"/>
    </source>
</evidence>
<feature type="region of interest" description="Disordered" evidence="1">
    <location>
        <begin position="399"/>
        <end position="431"/>
    </location>
</feature>
<evidence type="ECO:0000313" key="3">
    <source>
        <dbReference type="EMBL" id="MCK8785140.1"/>
    </source>
</evidence>
<dbReference type="PANTHER" id="PTHR37951">
    <property type="entry name" value="CYTOPLASMIC PROTEIN-RELATED"/>
    <property type="match status" value="1"/>
</dbReference>
<dbReference type="Pfam" id="PF06812">
    <property type="entry name" value="ImpA_N"/>
    <property type="match status" value="1"/>
</dbReference>
<dbReference type="InterPro" id="IPR017740">
    <property type="entry name" value="TssA-like"/>
</dbReference>
<sequence>MAEALLDLETLLAPLPAGGGAGEDPREDITPASLYQQLRDRRFEARAVERRQDSGDPEAPEGVPTQWRDVLSLGQRCLAGQGRDFEVGAWLAEALVRLTGLSGLAEAARLLDGLLDAYWENGFPRLDGEDGLDDRAIALGGLSGSGVDGTLMQPLRRIPLFRRATDGTDVGLHLWKQAEDTAGLPAEDERKQQRLDAGVPDFERLSQEAKQDLPFVRAMRLEARAAQAAWQALDERFRERFAGTGVAVPSTRQVVEALGQMLEVADRIAGPLPREAAPAMAPDPRPAGAADMPAAQGTAPAAAAAPGAAWSGQVPAGAIASREEAIHQLGLLAEFFRRTEPHSPLAYTLAEAVRRARMPLPELLAEVLPDDMARRMMLTMLGIRPADGMATLFGAAPAAAEAGGHADDASAPEEAQPAAAPDEETGASSSW</sequence>
<feature type="domain" description="ImpA N-terminal" evidence="2">
    <location>
        <begin position="12"/>
        <end position="142"/>
    </location>
</feature>
<dbReference type="RefSeq" id="WP_248667261.1">
    <property type="nucleotide sequence ID" value="NZ_JALPRX010000050.1"/>
</dbReference>
<comment type="caution">
    <text evidence="3">The sequence shown here is derived from an EMBL/GenBank/DDBJ whole genome shotgun (WGS) entry which is preliminary data.</text>
</comment>
<dbReference type="AlphaFoldDB" id="A0A9X1Y8Q7"/>
<protein>
    <submittedName>
        <fullName evidence="3">Type VI secretion system protein TssA</fullName>
    </submittedName>
</protein>